<dbReference type="Pfam" id="PF04970">
    <property type="entry name" value="LRAT"/>
    <property type="match status" value="1"/>
</dbReference>
<accession>A0ABW1LF58</accession>
<comment type="caution">
    <text evidence="6">The sequence shown here is derived from an EMBL/GenBank/DDBJ whole genome shotgun (WGS) entry which is preliminary data.</text>
</comment>
<dbReference type="InterPro" id="IPR051496">
    <property type="entry name" value="H-rev107_PLA/AT"/>
</dbReference>
<keyword evidence="4" id="KW-1133">Transmembrane helix</keyword>
<keyword evidence="3" id="KW-0443">Lipid metabolism</keyword>
<proteinExistence type="predicted"/>
<dbReference type="InterPro" id="IPR007053">
    <property type="entry name" value="LRAT_dom"/>
</dbReference>
<keyword evidence="4" id="KW-0812">Transmembrane</keyword>
<keyword evidence="7" id="KW-1185">Reference proteome</keyword>
<dbReference type="EMBL" id="JBHSRJ010000001">
    <property type="protein sequence ID" value="MFC6041677.1"/>
    <property type="molecule type" value="Genomic_DNA"/>
</dbReference>
<evidence type="ECO:0000313" key="6">
    <source>
        <dbReference type="EMBL" id="MFC6041677.1"/>
    </source>
</evidence>
<name>A0ABW1LF58_9ACTN</name>
<dbReference type="GO" id="GO:0016746">
    <property type="term" value="F:acyltransferase activity"/>
    <property type="evidence" value="ECO:0007669"/>
    <property type="project" value="UniProtKB-KW"/>
</dbReference>
<dbReference type="PANTHER" id="PTHR13943:SF77">
    <property type="entry name" value="LRAT DOMAIN-CONTAINING PROTEIN"/>
    <property type="match status" value="1"/>
</dbReference>
<reference evidence="7" key="1">
    <citation type="journal article" date="2019" name="Int. J. Syst. Evol. Microbiol.">
        <title>The Global Catalogue of Microorganisms (GCM) 10K type strain sequencing project: providing services to taxonomists for standard genome sequencing and annotation.</title>
        <authorList>
            <consortium name="The Broad Institute Genomics Platform"/>
            <consortium name="The Broad Institute Genome Sequencing Center for Infectious Disease"/>
            <person name="Wu L."/>
            <person name="Ma J."/>
        </authorList>
    </citation>
    <scope>NUCLEOTIDE SEQUENCE [LARGE SCALE GENOMIC DNA]</scope>
    <source>
        <strain evidence="7">CCUG 54522</strain>
    </source>
</reference>
<organism evidence="6 7">
    <name type="scientific">Nocardioides hankookensis</name>
    <dbReference type="NCBI Taxonomy" id="443157"/>
    <lineage>
        <taxon>Bacteria</taxon>
        <taxon>Bacillati</taxon>
        <taxon>Actinomycetota</taxon>
        <taxon>Actinomycetes</taxon>
        <taxon>Propionibacteriales</taxon>
        <taxon>Nocardioidaceae</taxon>
        <taxon>Nocardioides</taxon>
    </lineage>
</organism>
<feature type="transmembrane region" description="Helical" evidence="4">
    <location>
        <begin position="124"/>
        <end position="145"/>
    </location>
</feature>
<gene>
    <name evidence="6" type="ORF">ACFPYL_01240</name>
</gene>
<protein>
    <submittedName>
        <fullName evidence="6">Lecithin retinol acyltransferase family protein</fullName>
    </submittedName>
</protein>
<dbReference type="PANTHER" id="PTHR13943">
    <property type="entry name" value="HRAS-LIKE SUPPRESSOR - RELATED"/>
    <property type="match status" value="1"/>
</dbReference>
<keyword evidence="2" id="KW-0378">Hydrolase</keyword>
<evidence type="ECO:0000256" key="4">
    <source>
        <dbReference type="SAM" id="Phobius"/>
    </source>
</evidence>
<evidence type="ECO:0000256" key="2">
    <source>
        <dbReference type="ARBA" id="ARBA00022801"/>
    </source>
</evidence>
<keyword evidence="6" id="KW-0012">Acyltransferase</keyword>
<evidence type="ECO:0000256" key="3">
    <source>
        <dbReference type="ARBA" id="ARBA00023098"/>
    </source>
</evidence>
<feature type="domain" description="LRAT" evidence="5">
    <location>
        <begin position="6"/>
        <end position="103"/>
    </location>
</feature>
<dbReference type="RefSeq" id="WP_379149529.1">
    <property type="nucleotide sequence ID" value="NZ_JBHSRJ010000001.1"/>
</dbReference>
<dbReference type="Gene3D" id="3.90.1720.10">
    <property type="entry name" value="endopeptidase domain like (from Nostoc punctiforme)"/>
    <property type="match status" value="1"/>
</dbReference>
<evidence type="ECO:0000259" key="5">
    <source>
        <dbReference type="PROSITE" id="PS51934"/>
    </source>
</evidence>
<dbReference type="PROSITE" id="PS51934">
    <property type="entry name" value="LRAT"/>
    <property type="match status" value="1"/>
</dbReference>
<dbReference type="Proteomes" id="UP001596135">
    <property type="component" value="Unassembled WGS sequence"/>
</dbReference>
<evidence type="ECO:0000313" key="7">
    <source>
        <dbReference type="Proteomes" id="UP001596135"/>
    </source>
</evidence>
<evidence type="ECO:0000256" key="1">
    <source>
        <dbReference type="ARBA" id="ARBA00022679"/>
    </source>
</evidence>
<keyword evidence="4" id="KW-0472">Membrane</keyword>
<sequence length="171" mass="18786">MKGDHLYVHRRRRYTHHGIDCGDGTVIHYVGGWGTIRRVDRTSYDEFALGAEVFVRSYKHRLPVEEILANAESKLGSHGYHLVRNNCEHLATWASTGAPRSRQVRRWAMAGPGAVASISVADAAGIHLMVLGSVGLGAFAVGSPLRRSIGRSRRIQMSEALPWETSAPQSS</sequence>
<keyword evidence="1" id="KW-0808">Transferase</keyword>